<protein>
    <submittedName>
        <fullName evidence="1">Uncharacterized protein</fullName>
    </submittedName>
</protein>
<dbReference type="EMBL" id="JAMYWD010000008">
    <property type="protein sequence ID" value="KAJ4964152.1"/>
    <property type="molecule type" value="Genomic_DNA"/>
</dbReference>
<evidence type="ECO:0000313" key="2">
    <source>
        <dbReference type="Proteomes" id="UP001141806"/>
    </source>
</evidence>
<proteinExistence type="predicted"/>
<sequence>MVRLVSTVRIDAVDALCGMVVGSRVHRDFASLLEVLLLGGGSQQGLWILELTNSVAGSEVSHVGSSNGMPSRVGAGELVLQRRCQTEGDGVARVGNYGRSLIGGCLESALSAVNVDKLLSHVTKELMSLGRKANCLLGASKCARMARPALLKKESHVFMSATEAQAHGIVDLVAVENSGDFS</sequence>
<dbReference type="Proteomes" id="UP001141806">
    <property type="component" value="Unassembled WGS sequence"/>
</dbReference>
<reference evidence="1" key="1">
    <citation type="journal article" date="2023" name="Plant J.">
        <title>The genome of the king protea, Protea cynaroides.</title>
        <authorList>
            <person name="Chang J."/>
            <person name="Duong T.A."/>
            <person name="Schoeman C."/>
            <person name="Ma X."/>
            <person name="Roodt D."/>
            <person name="Barker N."/>
            <person name="Li Z."/>
            <person name="Van de Peer Y."/>
            <person name="Mizrachi E."/>
        </authorList>
    </citation>
    <scope>NUCLEOTIDE SEQUENCE</scope>
    <source>
        <tissue evidence="1">Young leaves</tissue>
    </source>
</reference>
<comment type="caution">
    <text evidence="1">The sequence shown here is derived from an EMBL/GenBank/DDBJ whole genome shotgun (WGS) entry which is preliminary data.</text>
</comment>
<organism evidence="1 2">
    <name type="scientific">Protea cynaroides</name>
    <dbReference type="NCBI Taxonomy" id="273540"/>
    <lineage>
        <taxon>Eukaryota</taxon>
        <taxon>Viridiplantae</taxon>
        <taxon>Streptophyta</taxon>
        <taxon>Embryophyta</taxon>
        <taxon>Tracheophyta</taxon>
        <taxon>Spermatophyta</taxon>
        <taxon>Magnoliopsida</taxon>
        <taxon>Proteales</taxon>
        <taxon>Proteaceae</taxon>
        <taxon>Protea</taxon>
    </lineage>
</organism>
<accession>A0A9Q0HHG1</accession>
<dbReference type="AlphaFoldDB" id="A0A9Q0HHG1"/>
<name>A0A9Q0HHG1_9MAGN</name>
<evidence type="ECO:0000313" key="1">
    <source>
        <dbReference type="EMBL" id="KAJ4964152.1"/>
    </source>
</evidence>
<gene>
    <name evidence="1" type="ORF">NE237_024091</name>
</gene>
<keyword evidence="2" id="KW-1185">Reference proteome</keyword>